<sequence length="460" mass="50783">MAAEAAAPIAQVRIISQSTIRPSCRPNEESGGRVIHLTPWDLKMISVDYIQKGLLFHKYHGEDNNYISSLRTSFAATLDHFFPLAGRLAITKHDDDDSSAPRSLSVSLKCDDRGAEFIQASAPTVKVSDILDALYVPPIVLSLFPIDGLINYDGHRFPLLAVQVTELADGIFIGGSLNHVVGDGFCFWNFFNSWSEISRIGSDRGVQPPVLDRWFLDSCKPPIRLPFRSAEEIVRIRPVYTPVEECAFHFSAETVAMLKRRANAEIGGENKQITISSLQSLLARLWVSVTQARCLGPEEETTYMLLIGCRTRLTPPLPDAYLGNCGYLENVTVKTGELLQRGFSWGAWLLNQAVASYNESTVRSLQEKWAKTPYFANVNVVDKPRVLMTGSSPRFNVYGNDFGWGEPAAVRSGGGNKIDGKATIYPGPERGSMALEVCLSPSALSSLVKDEEFMELVSKN</sequence>
<dbReference type="InterPro" id="IPR051283">
    <property type="entry name" value="Sec_Metabolite_Acyltrans"/>
</dbReference>
<protein>
    <submittedName>
        <fullName evidence="2">HXXXD-type acyl-transferase family protein</fullName>
    </submittedName>
</protein>
<dbReference type="InterPro" id="IPR023213">
    <property type="entry name" value="CAT-like_dom_sf"/>
</dbReference>
<evidence type="ECO:0000313" key="2">
    <source>
        <dbReference type="EMBL" id="WOL00487.1"/>
    </source>
</evidence>
<organism evidence="2 3">
    <name type="scientific">Canna indica</name>
    <name type="common">Indian-shot</name>
    <dbReference type="NCBI Taxonomy" id="4628"/>
    <lineage>
        <taxon>Eukaryota</taxon>
        <taxon>Viridiplantae</taxon>
        <taxon>Streptophyta</taxon>
        <taxon>Embryophyta</taxon>
        <taxon>Tracheophyta</taxon>
        <taxon>Spermatophyta</taxon>
        <taxon>Magnoliopsida</taxon>
        <taxon>Liliopsida</taxon>
        <taxon>Zingiberales</taxon>
        <taxon>Cannaceae</taxon>
        <taxon>Canna</taxon>
    </lineage>
</organism>
<dbReference type="PANTHER" id="PTHR31896">
    <property type="entry name" value="FAMILY REGULATORY PROTEIN, PUTATIVE (AFU_ORTHOLOGUE AFUA_3G14730)-RELATED"/>
    <property type="match status" value="1"/>
</dbReference>
<dbReference type="GO" id="GO:0016740">
    <property type="term" value="F:transferase activity"/>
    <property type="evidence" value="ECO:0007669"/>
    <property type="project" value="UniProtKB-KW"/>
</dbReference>
<keyword evidence="1" id="KW-0808">Transferase</keyword>
<evidence type="ECO:0000313" key="3">
    <source>
        <dbReference type="Proteomes" id="UP001327560"/>
    </source>
</evidence>
<dbReference type="Gene3D" id="3.30.559.10">
    <property type="entry name" value="Chloramphenicol acetyltransferase-like domain"/>
    <property type="match status" value="2"/>
</dbReference>
<name>A0AAQ3K226_9LILI</name>
<accession>A0AAQ3K226</accession>
<evidence type="ECO:0000256" key="1">
    <source>
        <dbReference type="ARBA" id="ARBA00022679"/>
    </source>
</evidence>
<gene>
    <name evidence="2" type="ORF">Cni_G09200</name>
</gene>
<keyword evidence="3" id="KW-1185">Reference proteome</keyword>
<dbReference type="Proteomes" id="UP001327560">
    <property type="component" value="Chromosome 3"/>
</dbReference>
<dbReference type="EMBL" id="CP136892">
    <property type="protein sequence ID" value="WOL00487.1"/>
    <property type="molecule type" value="Genomic_DNA"/>
</dbReference>
<dbReference type="PANTHER" id="PTHR31896:SF43">
    <property type="entry name" value="PROTEIN ENHANCED PSEUDOMONAS SUSCEPTIBILITY 1"/>
    <property type="match status" value="1"/>
</dbReference>
<dbReference type="AlphaFoldDB" id="A0AAQ3K226"/>
<reference evidence="2 3" key="1">
    <citation type="submission" date="2023-10" db="EMBL/GenBank/DDBJ databases">
        <title>Chromosome-scale genome assembly provides insights into flower coloration mechanisms of Canna indica.</title>
        <authorList>
            <person name="Li C."/>
        </authorList>
    </citation>
    <scope>NUCLEOTIDE SEQUENCE [LARGE SCALE GENOMIC DNA]</scope>
    <source>
        <tissue evidence="2">Flower</tissue>
    </source>
</reference>
<dbReference type="Pfam" id="PF02458">
    <property type="entry name" value="Transferase"/>
    <property type="match status" value="1"/>
</dbReference>
<proteinExistence type="predicted"/>